<evidence type="ECO:0000256" key="1">
    <source>
        <dbReference type="ARBA" id="ARBA00023015"/>
    </source>
</evidence>
<evidence type="ECO:0000259" key="4">
    <source>
        <dbReference type="PROSITE" id="PS50987"/>
    </source>
</evidence>
<proteinExistence type="predicted"/>
<evidence type="ECO:0000313" key="5">
    <source>
        <dbReference type="EMBL" id="EEU11934.1"/>
    </source>
</evidence>
<dbReference type="Gene3D" id="1.10.10.10">
    <property type="entry name" value="Winged helix-like DNA-binding domain superfamily/Winged helix DNA-binding domain"/>
    <property type="match status" value="1"/>
</dbReference>
<dbReference type="PANTHER" id="PTHR33154:SF18">
    <property type="entry name" value="ARSENICAL RESISTANCE OPERON REPRESSOR"/>
    <property type="match status" value="1"/>
</dbReference>
<dbReference type="Pfam" id="PF01022">
    <property type="entry name" value="HTH_5"/>
    <property type="match status" value="1"/>
</dbReference>
<dbReference type="InterPro" id="IPR051081">
    <property type="entry name" value="HTH_MetalResp_TranReg"/>
</dbReference>
<accession>C7HWH7</accession>
<dbReference type="AlphaFoldDB" id="C7HWH7"/>
<evidence type="ECO:0000313" key="6">
    <source>
        <dbReference type="Proteomes" id="UP000003821"/>
    </source>
</evidence>
<protein>
    <submittedName>
        <fullName evidence="5">Arsenical resistance operon repressor</fullName>
    </submittedName>
</protein>
<gene>
    <name evidence="5" type="primary">arsR</name>
    <name evidence="5" type="ORF">HMPREF0078_1628</name>
</gene>
<dbReference type="SUPFAM" id="SSF46785">
    <property type="entry name" value="Winged helix' DNA-binding domain"/>
    <property type="match status" value="1"/>
</dbReference>
<feature type="domain" description="HTH arsR-type" evidence="4">
    <location>
        <begin position="11"/>
        <end position="105"/>
    </location>
</feature>
<keyword evidence="1" id="KW-0805">Transcription regulation</keyword>
<dbReference type="CDD" id="cd00090">
    <property type="entry name" value="HTH_ARSR"/>
    <property type="match status" value="1"/>
</dbReference>
<dbReference type="EMBL" id="ACXU01000023">
    <property type="protein sequence ID" value="EEU11934.1"/>
    <property type="molecule type" value="Genomic_DNA"/>
</dbReference>
<dbReference type="InterPro" id="IPR036390">
    <property type="entry name" value="WH_DNA-bd_sf"/>
</dbReference>
<dbReference type="PROSITE" id="PS50987">
    <property type="entry name" value="HTH_ARSR_2"/>
    <property type="match status" value="1"/>
</dbReference>
<dbReference type="PANTHER" id="PTHR33154">
    <property type="entry name" value="TRANSCRIPTIONAL REGULATOR, ARSR FAMILY"/>
    <property type="match status" value="1"/>
</dbReference>
<dbReference type="NCBIfam" id="NF033788">
    <property type="entry name" value="HTH_metalloreg"/>
    <property type="match status" value="1"/>
</dbReference>
<name>C7HWH7_9FIRM</name>
<keyword evidence="3" id="KW-0804">Transcription</keyword>
<dbReference type="InterPro" id="IPR001845">
    <property type="entry name" value="HTH_ArsR_DNA-bd_dom"/>
</dbReference>
<dbReference type="eggNOG" id="COG0640">
    <property type="taxonomic scope" value="Bacteria"/>
</dbReference>
<evidence type="ECO:0000256" key="3">
    <source>
        <dbReference type="ARBA" id="ARBA00023163"/>
    </source>
</evidence>
<dbReference type="PRINTS" id="PR00778">
    <property type="entry name" value="HTHARSR"/>
</dbReference>
<keyword evidence="6" id="KW-1185">Reference proteome</keyword>
<dbReference type="InterPro" id="IPR036388">
    <property type="entry name" value="WH-like_DNA-bd_sf"/>
</dbReference>
<dbReference type="GO" id="GO:0003700">
    <property type="term" value="F:DNA-binding transcription factor activity"/>
    <property type="evidence" value="ECO:0007669"/>
    <property type="project" value="InterPro"/>
</dbReference>
<sequence length="111" mass="12958">MCGKINFRRREMDNKYINISKKLKVLSDPKRLEIVDMLSCEELCACEILEKFDISQPTLSSDMKKLEDANIIKSRKEGKNVFYIVNKENLDELYNLLGKIFESSLDCICKK</sequence>
<comment type="caution">
    <text evidence="5">The sequence shown here is derived from an EMBL/GenBank/DDBJ whole genome shotgun (WGS) entry which is preliminary data.</text>
</comment>
<keyword evidence="2" id="KW-0238">DNA-binding</keyword>
<dbReference type="InterPro" id="IPR011991">
    <property type="entry name" value="ArsR-like_HTH"/>
</dbReference>
<dbReference type="HOGENOM" id="CLU_097806_3_5_9"/>
<evidence type="ECO:0000256" key="2">
    <source>
        <dbReference type="ARBA" id="ARBA00023125"/>
    </source>
</evidence>
<dbReference type="GO" id="GO:0003677">
    <property type="term" value="F:DNA binding"/>
    <property type="evidence" value="ECO:0007669"/>
    <property type="project" value="UniProtKB-KW"/>
</dbReference>
<dbReference type="Proteomes" id="UP000003821">
    <property type="component" value="Unassembled WGS sequence"/>
</dbReference>
<organism evidence="5 6">
    <name type="scientific">Anaerococcus vaginalis ATCC 51170</name>
    <dbReference type="NCBI Taxonomy" id="655811"/>
    <lineage>
        <taxon>Bacteria</taxon>
        <taxon>Bacillati</taxon>
        <taxon>Bacillota</taxon>
        <taxon>Tissierellia</taxon>
        <taxon>Tissierellales</taxon>
        <taxon>Peptoniphilaceae</taxon>
        <taxon>Anaerococcus</taxon>
    </lineage>
</organism>
<reference evidence="5 6" key="1">
    <citation type="submission" date="2009-08" db="EMBL/GenBank/DDBJ databases">
        <authorList>
            <person name="Muzny D."/>
            <person name="Qin X."/>
            <person name="Deng J."/>
            <person name="Jiang H."/>
            <person name="Liu Y."/>
            <person name="Qu J."/>
            <person name="Song X.-Z."/>
            <person name="Zhang L."/>
            <person name="Thornton R."/>
            <person name="Coyle M."/>
            <person name="Francisco L."/>
            <person name="Jackson L."/>
            <person name="Javaid M."/>
            <person name="Korchina V."/>
            <person name="Kovar C."/>
            <person name="Mata R."/>
            <person name="Mathew T."/>
            <person name="Ngo R."/>
            <person name="Nguyen L."/>
            <person name="Nguyen N."/>
            <person name="Okwuonu G."/>
            <person name="Ongeri F."/>
            <person name="Pham C."/>
            <person name="Simmons D."/>
            <person name="Wilczek-Boney K."/>
            <person name="Hale W."/>
            <person name="Jakkamsetti A."/>
            <person name="Pham P."/>
            <person name="Ruth R."/>
            <person name="San Lucas F."/>
            <person name="Warren J."/>
            <person name="Zhang J."/>
            <person name="Zhao Z."/>
            <person name="Zhou C."/>
            <person name="Zhu D."/>
            <person name="Lee S."/>
            <person name="Bess C."/>
            <person name="Blankenburg K."/>
            <person name="Forbes L."/>
            <person name="Fu Q."/>
            <person name="Gubbala S."/>
            <person name="Hirani K."/>
            <person name="Jayaseelan J.C."/>
            <person name="Lara F."/>
            <person name="Munidasa M."/>
            <person name="Palculict T."/>
            <person name="Patil S."/>
            <person name="Pu L.-L."/>
            <person name="Saada N."/>
            <person name="Tang L."/>
            <person name="Weissenberger G."/>
            <person name="Zhu Y."/>
            <person name="Hemphill L."/>
            <person name="Shang Y."/>
            <person name="Youmans B."/>
            <person name="Ayvaz T."/>
            <person name="Ross M."/>
            <person name="Santibanez J."/>
            <person name="Aqrawi P."/>
            <person name="Gross S."/>
            <person name="Joshi V."/>
            <person name="Fowler G."/>
            <person name="Nazareth L."/>
            <person name="Reid J."/>
            <person name="Worley K."/>
            <person name="Petrosino J."/>
            <person name="Highlander S."/>
            <person name="Gibbs R."/>
            <person name="Gibbs R."/>
        </authorList>
    </citation>
    <scope>NUCLEOTIDE SEQUENCE [LARGE SCALE GENOMIC DNA]</scope>
    <source>
        <strain evidence="5 6">ATCC 51170</strain>
    </source>
</reference>
<dbReference type="SMART" id="SM00418">
    <property type="entry name" value="HTH_ARSR"/>
    <property type="match status" value="1"/>
</dbReference>